<gene>
    <name evidence="1" type="ORF">SAMN05444350_104138</name>
</gene>
<dbReference type="GeneID" id="92711190"/>
<accession>A0A1M6CGQ9</accession>
<reference evidence="2" key="1">
    <citation type="submission" date="2016-11" db="EMBL/GenBank/DDBJ databases">
        <authorList>
            <person name="Varghese N."/>
            <person name="Submissions S."/>
        </authorList>
    </citation>
    <scope>NUCLEOTIDE SEQUENCE [LARGE SCALE GENOMIC DNA]</scope>
    <source>
        <strain evidence="2">DSM 26884</strain>
    </source>
</reference>
<protein>
    <recommendedName>
        <fullName evidence="3">TerB family tellurite resistance protein</fullName>
    </recommendedName>
</protein>
<dbReference type="AlphaFoldDB" id="A0A1M6CGQ9"/>
<dbReference type="EMBL" id="FQZN01000004">
    <property type="protein sequence ID" value="SHI60197.1"/>
    <property type="molecule type" value="Genomic_DNA"/>
</dbReference>
<evidence type="ECO:0008006" key="3">
    <source>
        <dbReference type="Google" id="ProtNLM"/>
    </source>
</evidence>
<name>A0A1M6CGQ9_9BACE</name>
<dbReference type="InterPro" id="IPR029024">
    <property type="entry name" value="TerB-like"/>
</dbReference>
<dbReference type="Proteomes" id="UP000184192">
    <property type="component" value="Unassembled WGS sequence"/>
</dbReference>
<evidence type="ECO:0000313" key="1">
    <source>
        <dbReference type="EMBL" id="SHI60197.1"/>
    </source>
</evidence>
<evidence type="ECO:0000313" key="2">
    <source>
        <dbReference type="Proteomes" id="UP000184192"/>
    </source>
</evidence>
<sequence length="122" mass="13844">MKDKLVILLAKIGVFFANCDGCYDQCEKNFIRNFIALLSEKNFIDSSTNEILEGIEGKVISIDIVIQETKSFVDLLQEIEKDACLSAIEDFIEQLIKSDGVIHAKEAENFTLWKQGVRIIKE</sequence>
<keyword evidence="2" id="KW-1185">Reference proteome</keyword>
<organism evidence="1 2">
    <name type="scientific">Bacteroides stercorirosoris</name>
    <dbReference type="NCBI Taxonomy" id="871324"/>
    <lineage>
        <taxon>Bacteria</taxon>
        <taxon>Pseudomonadati</taxon>
        <taxon>Bacteroidota</taxon>
        <taxon>Bacteroidia</taxon>
        <taxon>Bacteroidales</taxon>
        <taxon>Bacteroidaceae</taxon>
        <taxon>Bacteroides</taxon>
    </lineage>
</organism>
<dbReference type="RefSeq" id="WP_025831108.1">
    <property type="nucleotide sequence ID" value="NZ_FQZN01000004.1"/>
</dbReference>
<proteinExistence type="predicted"/>
<dbReference type="SUPFAM" id="SSF158682">
    <property type="entry name" value="TerB-like"/>
    <property type="match status" value="1"/>
</dbReference>